<evidence type="ECO:0000313" key="3">
    <source>
        <dbReference type="Proteomes" id="UP001612928"/>
    </source>
</evidence>
<proteinExistence type="predicted"/>
<organism evidence="2 3">
    <name type="scientific">Nonomuraea indica</name>
    <dbReference type="NCBI Taxonomy" id="1581193"/>
    <lineage>
        <taxon>Bacteria</taxon>
        <taxon>Bacillati</taxon>
        <taxon>Actinomycetota</taxon>
        <taxon>Actinomycetes</taxon>
        <taxon>Streptosporangiales</taxon>
        <taxon>Streptosporangiaceae</taxon>
        <taxon>Nonomuraea</taxon>
    </lineage>
</organism>
<keyword evidence="1" id="KW-0472">Membrane</keyword>
<keyword evidence="1" id="KW-0812">Transmembrane</keyword>
<protein>
    <submittedName>
        <fullName evidence="2">Uncharacterized protein</fullName>
    </submittedName>
</protein>
<dbReference type="Proteomes" id="UP001612928">
    <property type="component" value="Unassembled WGS sequence"/>
</dbReference>
<feature type="transmembrane region" description="Helical" evidence="1">
    <location>
        <begin position="27"/>
        <end position="45"/>
    </location>
</feature>
<evidence type="ECO:0000256" key="1">
    <source>
        <dbReference type="SAM" id="Phobius"/>
    </source>
</evidence>
<evidence type="ECO:0000313" key="2">
    <source>
        <dbReference type="EMBL" id="MFI7444740.1"/>
    </source>
</evidence>
<gene>
    <name evidence="2" type="ORF">ACIBP5_32610</name>
</gene>
<keyword evidence="1" id="KW-1133">Transmembrane helix</keyword>
<dbReference type="EMBL" id="JBITMB010000009">
    <property type="protein sequence ID" value="MFI7444740.1"/>
    <property type="molecule type" value="Genomic_DNA"/>
</dbReference>
<accession>A0ABW8AD86</accession>
<sequence>MALALYWSALAIALAWMSRSGSGRRAGAAWMIGPLALTLATVVLIKADAPLHVRFALSEPSLERHARSVRDDHVSGRWWGLFRVDDVERI</sequence>
<name>A0ABW8AD86_9ACTN</name>
<dbReference type="RefSeq" id="WP_397025019.1">
    <property type="nucleotide sequence ID" value="NZ_JBITMB010000009.1"/>
</dbReference>
<keyword evidence="3" id="KW-1185">Reference proteome</keyword>
<reference evidence="2 3" key="1">
    <citation type="submission" date="2024-10" db="EMBL/GenBank/DDBJ databases">
        <title>The Natural Products Discovery Center: Release of the First 8490 Sequenced Strains for Exploring Actinobacteria Biosynthetic Diversity.</title>
        <authorList>
            <person name="Kalkreuter E."/>
            <person name="Kautsar S.A."/>
            <person name="Yang D."/>
            <person name="Bader C.D."/>
            <person name="Teijaro C.N."/>
            <person name="Fluegel L."/>
            <person name="Davis C.M."/>
            <person name="Simpson J.R."/>
            <person name="Lauterbach L."/>
            <person name="Steele A.D."/>
            <person name="Gui C."/>
            <person name="Meng S."/>
            <person name="Li G."/>
            <person name="Viehrig K."/>
            <person name="Ye F."/>
            <person name="Su P."/>
            <person name="Kiefer A.F."/>
            <person name="Nichols A."/>
            <person name="Cepeda A.J."/>
            <person name="Yan W."/>
            <person name="Fan B."/>
            <person name="Jiang Y."/>
            <person name="Adhikari A."/>
            <person name="Zheng C.-J."/>
            <person name="Schuster L."/>
            <person name="Cowan T.M."/>
            <person name="Smanski M.J."/>
            <person name="Chevrette M.G."/>
            <person name="De Carvalho L.P.S."/>
            <person name="Shen B."/>
        </authorList>
    </citation>
    <scope>NUCLEOTIDE SEQUENCE [LARGE SCALE GENOMIC DNA]</scope>
    <source>
        <strain evidence="2 3">NPDC049503</strain>
    </source>
</reference>
<comment type="caution">
    <text evidence="2">The sequence shown here is derived from an EMBL/GenBank/DDBJ whole genome shotgun (WGS) entry which is preliminary data.</text>
</comment>